<feature type="compositionally biased region" description="Low complexity" evidence="6">
    <location>
        <begin position="594"/>
        <end position="621"/>
    </location>
</feature>
<comment type="caution">
    <text evidence="8">The sequence shown here is derived from an EMBL/GenBank/DDBJ whole genome shotgun (WGS) entry which is preliminary data.</text>
</comment>
<feature type="region of interest" description="Disordered" evidence="6">
    <location>
        <begin position="739"/>
        <end position="816"/>
    </location>
</feature>
<feature type="transmembrane region" description="Helical" evidence="7">
    <location>
        <begin position="144"/>
        <end position="167"/>
    </location>
</feature>
<comment type="similarity">
    <text evidence="2">Belongs to the CTL (choline transporter-like) family.</text>
</comment>
<keyword evidence="4 7" id="KW-1133">Transmembrane helix</keyword>
<dbReference type="InterPro" id="IPR007603">
    <property type="entry name" value="Choline_transptr-like"/>
</dbReference>
<proteinExistence type="inferred from homology"/>
<dbReference type="Proteomes" id="UP000521943">
    <property type="component" value="Unassembled WGS sequence"/>
</dbReference>
<feature type="transmembrane region" description="Helical" evidence="7">
    <location>
        <begin position="286"/>
        <end position="310"/>
    </location>
</feature>
<comment type="subcellular location">
    <subcellularLocation>
        <location evidence="1">Membrane</location>
        <topology evidence="1">Multi-pass membrane protein</topology>
    </subcellularLocation>
</comment>
<feature type="region of interest" description="Disordered" evidence="6">
    <location>
        <begin position="1"/>
        <end position="129"/>
    </location>
</feature>
<evidence type="ECO:0000313" key="9">
    <source>
        <dbReference type="Proteomes" id="UP000521943"/>
    </source>
</evidence>
<feature type="compositionally biased region" description="Low complexity" evidence="6">
    <location>
        <begin position="780"/>
        <end position="795"/>
    </location>
</feature>
<gene>
    <name evidence="8" type="ORF">DFP72DRAFT_1040363</name>
</gene>
<evidence type="ECO:0000256" key="4">
    <source>
        <dbReference type="ARBA" id="ARBA00022989"/>
    </source>
</evidence>
<dbReference type="OrthoDB" id="420519at2759"/>
<evidence type="ECO:0000256" key="7">
    <source>
        <dbReference type="SAM" id="Phobius"/>
    </source>
</evidence>
<feature type="transmembrane region" description="Helical" evidence="7">
    <location>
        <begin position="216"/>
        <end position="237"/>
    </location>
</feature>
<protein>
    <submittedName>
        <fullName evidence="8">Plasma-membrane choline transporter-domain-containing protein</fullName>
    </submittedName>
</protein>
<keyword evidence="9" id="KW-1185">Reference proteome</keyword>
<dbReference type="GO" id="GO:0005886">
    <property type="term" value="C:plasma membrane"/>
    <property type="evidence" value="ECO:0007669"/>
    <property type="project" value="TreeGrafter"/>
</dbReference>
<feature type="region of interest" description="Disordered" evidence="6">
    <location>
        <begin position="577"/>
        <end position="724"/>
    </location>
</feature>
<evidence type="ECO:0000256" key="5">
    <source>
        <dbReference type="ARBA" id="ARBA00023136"/>
    </source>
</evidence>
<dbReference type="PANTHER" id="PTHR12385:SF88">
    <property type="entry name" value="CHOLINE TRANSPORTER-LIKE PROTEIN CTL1"/>
    <property type="match status" value="1"/>
</dbReference>
<feature type="transmembrane region" description="Helical" evidence="7">
    <location>
        <begin position="257"/>
        <end position="274"/>
    </location>
</feature>
<name>A0A8H6IDF5_9AGAR</name>
<evidence type="ECO:0000256" key="6">
    <source>
        <dbReference type="SAM" id="MobiDB-lite"/>
    </source>
</evidence>
<accession>A0A8H6IDF5</accession>
<sequence>MRRLCIMEEEMEEMEDDDPYLRHDEDERFASRQQQQSAPLIARDDDESVSSGSPKGWLAHLAASPSMHRPRTPSPAPSSSDSDPPPELYAPKPKPKHKQTPQPRSLSLTESLLPRDGRTRPLDVFSLPDPRHTPRGRRKYIDSVWTSIWLFGVSVCVVFSIVMLFAAPQPDKKVPRTVLPYVTLLHTVPLLTILTFVSAAVAYAHIFLLQIFVRPVMIATSVFIPVTLLISSIWAFIGSFMYDGNEPTWGETVGLRLFSIIPLILAIITGRRLLHLPQQIHTTSSTLTLTTHLLMANPFLLALSPVVLLATLIASLPFLTLIFRLLLIGTVLVWLWSWGVSRGVMRMTTASVIAAWYFADPSLPPPPPSSTHTIHSALFRATGPSLGSTVLAALILTVIRMLTLFTIFLQRLPIYLPLRVVGIVMPAIRFLVGYIEGATTALSKYALVYAGITGDNFMGSARRARSLTSAVENNIRSRERGRGISKEPPLTLLTISPLTLTFPFALITYIFVAHTLNSPNEALGAAVLAGGVTALVGLFCVGLVKDTADTLYLCYCIDKDVGDRKREEVFIIRPPASRGPERIVPRSPAAPLSPGRQPQPRPLAQAQAVKPSPQRQNPQQPTRTGGSSRVPLPQHFTQPTLTRTTPLAPPPPLVEEEAPDPFKQSFVADEEEDEDDDPPQTTQPLQLRRESRGGPAVAPVILSSSPRSMAAFAQQQQPRSVMRGDRVLRMMTSAELNMKSHVFDPARRGPPSVDSSDEEGDSRLMEPLGSGNVGASYAVSSEMEQGSLQLSSQMQRSRRSDGLEESDMFPGSGFFK</sequence>
<dbReference type="EMBL" id="JACGCI010000005">
    <property type="protein sequence ID" value="KAF6763525.1"/>
    <property type="molecule type" value="Genomic_DNA"/>
</dbReference>
<reference evidence="8 9" key="1">
    <citation type="submission" date="2020-07" db="EMBL/GenBank/DDBJ databases">
        <title>Comparative genomics of pyrophilous fungi reveals a link between fire events and developmental genes.</title>
        <authorList>
            <consortium name="DOE Joint Genome Institute"/>
            <person name="Steindorff A.S."/>
            <person name="Carver A."/>
            <person name="Calhoun S."/>
            <person name="Stillman K."/>
            <person name="Liu H."/>
            <person name="Lipzen A."/>
            <person name="Pangilinan J."/>
            <person name="Labutti K."/>
            <person name="Bruns T.D."/>
            <person name="Grigoriev I.V."/>
        </authorList>
    </citation>
    <scope>NUCLEOTIDE SEQUENCE [LARGE SCALE GENOMIC DNA]</scope>
    <source>
        <strain evidence="8 9">CBS 144469</strain>
    </source>
</reference>
<feature type="transmembrane region" description="Helical" evidence="7">
    <location>
        <begin position="386"/>
        <end position="409"/>
    </location>
</feature>
<feature type="transmembrane region" description="Helical" evidence="7">
    <location>
        <begin position="490"/>
        <end position="511"/>
    </location>
</feature>
<keyword evidence="3 7" id="KW-0812">Transmembrane</keyword>
<evidence type="ECO:0000313" key="8">
    <source>
        <dbReference type="EMBL" id="KAF6763525.1"/>
    </source>
</evidence>
<feature type="transmembrane region" description="Helical" evidence="7">
    <location>
        <begin position="316"/>
        <end position="336"/>
    </location>
</feature>
<feature type="transmembrane region" description="Helical" evidence="7">
    <location>
        <begin position="523"/>
        <end position="544"/>
    </location>
</feature>
<feature type="compositionally biased region" description="Basic and acidic residues" evidence="6">
    <location>
        <begin position="19"/>
        <end position="30"/>
    </location>
</feature>
<evidence type="ECO:0000256" key="3">
    <source>
        <dbReference type="ARBA" id="ARBA00022692"/>
    </source>
</evidence>
<feature type="compositionally biased region" description="Acidic residues" evidence="6">
    <location>
        <begin position="7"/>
        <end position="18"/>
    </location>
</feature>
<keyword evidence="5 7" id="KW-0472">Membrane</keyword>
<feature type="compositionally biased region" description="Polar residues" evidence="6">
    <location>
        <begin position="702"/>
        <end position="719"/>
    </location>
</feature>
<evidence type="ECO:0000256" key="2">
    <source>
        <dbReference type="ARBA" id="ARBA00007168"/>
    </source>
</evidence>
<feature type="transmembrane region" description="Helical" evidence="7">
    <location>
        <begin position="187"/>
        <end position="209"/>
    </location>
</feature>
<dbReference type="AlphaFoldDB" id="A0A8H6IDF5"/>
<organism evidence="8 9">
    <name type="scientific">Ephemerocybe angulata</name>
    <dbReference type="NCBI Taxonomy" id="980116"/>
    <lineage>
        <taxon>Eukaryota</taxon>
        <taxon>Fungi</taxon>
        <taxon>Dikarya</taxon>
        <taxon>Basidiomycota</taxon>
        <taxon>Agaricomycotina</taxon>
        <taxon>Agaricomycetes</taxon>
        <taxon>Agaricomycetidae</taxon>
        <taxon>Agaricales</taxon>
        <taxon>Agaricineae</taxon>
        <taxon>Psathyrellaceae</taxon>
        <taxon>Ephemerocybe</taxon>
    </lineage>
</organism>
<feature type="compositionally biased region" description="Acidic residues" evidence="6">
    <location>
        <begin position="668"/>
        <end position="678"/>
    </location>
</feature>
<dbReference type="GO" id="GO:0022857">
    <property type="term" value="F:transmembrane transporter activity"/>
    <property type="evidence" value="ECO:0007669"/>
    <property type="project" value="InterPro"/>
</dbReference>
<feature type="compositionally biased region" description="Low complexity" evidence="6">
    <location>
        <begin position="637"/>
        <end position="646"/>
    </location>
</feature>
<dbReference type="Pfam" id="PF04515">
    <property type="entry name" value="Choline_transpo"/>
    <property type="match status" value="1"/>
</dbReference>
<evidence type="ECO:0000256" key="1">
    <source>
        <dbReference type="ARBA" id="ARBA00004141"/>
    </source>
</evidence>
<dbReference type="PANTHER" id="PTHR12385">
    <property type="entry name" value="CHOLINE TRANSPORTER-LIKE (SLC FAMILY 44)"/>
    <property type="match status" value="1"/>
</dbReference>